<proteinExistence type="predicted"/>
<accession>A0A428VY12</accession>
<dbReference type="GO" id="GO:0016137">
    <property type="term" value="P:glycoside metabolic process"/>
    <property type="evidence" value="ECO:0007669"/>
    <property type="project" value="UniProtKB-ARBA"/>
</dbReference>
<reference evidence="2 3" key="1">
    <citation type="submission" date="2018-05" db="EMBL/GenBank/DDBJ databases">
        <title>Evolution of GPA BGCs.</title>
        <authorList>
            <person name="Waglechner N."/>
            <person name="Wright G.D."/>
        </authorList>
    </citation>
    <scope>NUCLEOTIDE SEQUENCE [LARGE SCALE GENOMIC DNA]</scope>
    <source>
        <strain evidence="2 3">DSM 5908</strain>
    </source>
</reference>
<organism evidence="2 3">
    <name type="scientific">Amycolatopsis balhimycina DSM 5908</name>
    <dbReference type="NCBI Taxonomy" id="1081091"/>
    <lineage>
        <taxon>Bacteria</taxon>
        <taxon>Bacillati</taxon>
        <taxon>Actinomycetota</taxon>
        <taxon>Actinomycetes</taxon>
        <taxon>Pseudonocardiales</taxon>
        <taxon>Pseudonocardiaceae</taxon>
        <taxon>Amycolatopsis</taxon>
    </lineage>
</organism>
<evidence type="ECO:0000313" key="2">
    <source>
        <dbReference type="EMBL" id="RSM35688.1"/>
    </source>
</evidence>
<dbReference type="Gene3D" id="3.40.50.10320">
    <property type="entry name" value="LmbE-like"/>
    <property type="match status" value="1"/>
</dbReference>
<dbReference type="SUPFAM" id="SSF102588">
    <property type="entry name" value="LmbE-like"/>
    <property type="match status" value="1"/>
</dbReference>
<sequence>MGEHQGAEALAGRTPTVLSAHYDDGVLSCGGLLAAGAEAGTPGTVVTVFSGAPEPPLSAEARKFHRACGLADADAIARREAEDDRAMDVVGATPVRLGVPDALYRKDAAGNPRYPRDTEISRAALESEAELIGELAAVMAAEPAVRDAELLLAPLAIGNHIDHRITRAAARLLDRDPDTVWWYEDAPYVIFPRALLEPFDESRTAPRIFRLTGGQWDRKLRGIGCYASQAPILLGGNTELPKYLTMYAESLAGGEPAERYWKLPAAQL</sequence>
<dbReference type="AlphaFoldDB" id="A0A428VY12"/>
<dbReference type="InterPro" id="IPR024078">
    <property type="entry name" value="LmbE-like_dom_sf"/>
</dbReference>
<gene>
    <name evidence="2" type="ORF">DMA12_43330</name>
</gene>
<protein>
    <submittedName>
        <fullName evidence="2">PIG-L family deacetylase</fullName>
    </submittedName>
</protein>
<dbReference type="Proteomes" id="UP000286716">
    <property type="component" value="Unassembled WGS sequence"/>
</dbReference>
<dbReference type="InterPro" id="IPR003737">
    <property type="entry name" value="GlcNAc_PI_deacetylase-related"/>
</dbReference>
<keyword evidence="1" id="KW-0862">Zinc</keyword>
<name>A0A428VY12_AMYBA</name>
<evidence type="ECO:0000313" key="3">
    <source>
        <dbReference type="Proteomes" id="UP000286716"/>
    </source>
</evidence>
<dbReference type="EMBL" id="QHHU01000100">
    <property type="protein sequence ID" value="RSM35688.1"/>
    <property type="molecule type" value="Genomic_DNA"/>
</dbReference>
<dbReference type="Pfam" id="PF02585">
    <property type="entry name" value="PIG-L"/>
    <property type="match status" value="1"/>
</dbReference>
<dbReference type="RefSeq" id="WP_020638046.1">
    <property type="nucleotide sequence ID" value="NZ_QHHU01000100.1"/>
</dbReference>
<evidence type="ECO:0000256" key="1">
    <source>
        <dbReference type="ARBA" id="ARBA00022833"/>
    </source>
</evidence>
<keyword evidence="3" id="KW-1185">Reference proteome</keyword>
<comment type="caution">
    <text evidence="2">The sequence shown here is derived from an EMBL/GenBank/DDBJ whole genome shotgun (WGS) entry which is preliminary data.</text>
</comment>
<dbReference type="OrthoDB" id="116799at2"/>